<evidence type="ECO:0000313" key="7">
    <source>
        <dbReference type="Proteomes" id="UP001354709"/>
    </source>
</evidence>
<sequence>MDPLESRELRYFLAVAEELNFSRAAQRLHIAQPALSRAVRALEARLGSKLFHRTTRRVSLTDAGAVLKEDAQMILAALRLAEARARRATQTQRPLVVAVKPGSDGQLLNAIHQRYHAESGHLRPTVKVVGCGEQEAPLRSAAADLVYMRLAPGTSSEFAVTELLTEKRLALVSAAHPLAAAQVLQRADLAAEPVVRWAGLSGARLDYELGLDDAPHLADSVNREGPEVTDWSQLVETVAFEQAIAFVPASTALRFPRSDLVYLTVRDITPSTVALASAPDAMQAQAIDAYLRTAVSEARRPQHNAAKLA</sequence>
<dbReference type="InterPro" id="IPR005119">
    <property type="entry name" value="LysR_subst-bd"/>
</dbReference>
<dbReference type="Gene3D" id="3.40.190.10">
    <property type="entry name" value="Periplasmic binding protein-like II"/>
    <property type="match status" value="2"/>
</dbReference>
<proteinExistence type="inferred from homology"/>
<dbReference type="InterPro" id="IPR036390">
    <property type="entry name" value="WH_DNA-bd_sf"/>
</dbReference>
<dbReference type="PRINTS" id="PR00039">
    <property type="entry name" value="HTHLYSR"/>
</dbReference>
<dbReference type="PANTHER" id="PTHR30346:SF0">
    <property type="entry name" value="HCA OPERON TRANSCRIPTIONAL ACTIVATOR HCAR"/>
    <property type="match status" value="1"/>
</dbReference>
<dbReference type="RefSeq" id="WP_330815662.1">
    <property type="nucleotide sequence ID" value="NZ_JAZBJO010000046.1"/>
</dbReference>
<dbReference type="EMBL" id="JAZBJO010000046">
    <property type="protein sequence ID" value="MEE4598347.1"/>
    <property type="molecule type" value="Genomic_DNA"/>
</dbReference>
<protein>
    <submittedName>
        <fullName evidence="6">LysR family transcriptional regulator</fullName>
    </submittedName>
</protein>
<dbReference type="PANTHER" id="PTHR30346">
    <property type="entry name" value="TRANSCRIPTIONAL DUAL REGULATOR HCAR-RELATED"/>
    <property type="match status" value="1"/>
</dbReference>
<name>A0ABU7QAB8_9ACTN</name>
<evidence type="ECO:0000259" key="5">
    <source>
        <dbReference type="PROSITE" id="PS50931"/>
    </source>
</evidence>
<dbReference type="Pfam" id="PF03466">
    <property type="entry name" value="LysR_substrate"/>
    <property type="match status" value="1"/>
</dbReference>
<evidence type="ECO:0000256" key="4">
    <source>
        <dbReference type="ARBA" id="ARBA00023163"/>
    </source>
</evidence>
<dbReference type="Pfam" id="PF00126">
    <property type="entry name" value="HTH_1"/>
    <property type="match status" value="1"/>
</dbReference>
<gene>
    <name evidence="6" type="ORF">V2J94_42030</name>
</gene>
<keyword evidence="4" id="KW-0804">Transcription</keyword>
<dbReference type="InterPro" id="IPR036388">
    <property type="entry name" value="WH-like_DNA-bd_sf"/>
</dbReference>
<dbReference type="SUPFAM" id="SSF53850">
    <property type="entry name" value="Periplasmic binding protein-like II"/>
    <property type="match status" value="1"/>
</dbReference>
<organism evidence="6 7">
    <name type="scientific">Streptomyces asiaticus subsp. ignotus</name>
    <dbReference type="NCBI Taxonomy" id="3098222"/>
    <lineage>
        <taxon>Bacteria</taxon>
        <taxon>Bacillati</taxon>
        <taxon>Actinomycetota</taxon>
        <taxon>Actinomycetes</taxon>
        <taxon>Kitasatosporales</taxon>
        <taxon>Streptomycetaceae</taxon>
        <taxon>Streptomyces</taxon>
        <taxon>Streptomyces violaceusniger group</taxon>
    </lineage>
</organism>
<keyword evidence="3" id="KW-0238">DNA-binding</keyword>
<dbReference type="SUPFAM" id="SSF46785">
    <property type="entry name" value="Winged helix' DNA-binding domain"/>
    <property type="match status" value="1"/>
</dbReference>
<evidence type="ECO:0000313" key="6">
    <source>
        <dbReference type="EMBL" id="MEE4598347.1"/>
    </source>
</evidence>
<keyword evidence="7" id="KW-1185">Reference proteome</keyword>
<evidence type="ECO:0000256" key="1">
    <source>
        <dbReference type="ARBA" id="ARBA00009437"/>
    </source>
</evidence>
<feature type="domain" description="HTH lysR-type" evidence="5">
    <location>
        <begin position="4"/>
        <end position="61"/>
    </location>
</feature>
<evidence type="ECO:0000256" key="2">
    <source>
        <dbReference type="ARBA" id="ARBA00023015"/>
    </source>
</evidence>
<dbReference type="PROSITE" id="PS50931">
    <property type="entry name" value="HTH_LYSR"/>
    <property type="match status" value="1"/>
</dbReference>
<dbReference type="Gene3D" id="1.10.10.10">
    <property type="entry name" value="Winged helix-like DNA-binding domain superfamily/Winged helix DNA-binding domain"/>
    <property type="match status" value="1"/>
</dbReference>
<dbReference type="Proteomes" id="UP001354709">
    <property type="component" value="Unassembled WGS sequence"/>
</dbReference>
<dbReference type="InterPro" id="IPR000847">
    <property type="entry name" value="LysR_HTH_N"/>
</dbReference>
<evidence type="ECO:0000256" key="3">
    <source>
        <dbReference type="ARBA" id="ARBA00023125"/>
    </source>
</evidence>
<keyword evidence="2" id="KW-0805">Transcription regulation</keyword>
<comment type="similarity">
    <text evidence="1">Belongs to the LysR transcriptional regulatory family.</text>
</comment>
<comment type="caution">
    <text evidence="6">The sequence shown here is derived from an EMBL/GenBank/DDBJ whole genome shotgun (WGS) entry which is preliminary data.</text>
</comment>
<accession>A0ABU7QAB8</accession>
<reference evidence="6 7" key="1">
    <citation type="submission" date="2023-11" db="EMBL/GenBank/DDBJ databases">
        <title>30 novel species of actinomycetes from the DSMZ collection.</title>
        <authorList>
            <person name="Nouioui I."/>
        </authorList>
    </citation>
    <scope>NUCLEOTIDE SEQUENCE [LARGE SCALE GENOMIC DNA]</scope>
    <source>
        <strain evidence="6 7">DSM 41524</strain>
    </source>
</reference>